<dbReference type="Proteomes" id="UP001589693">
    <property type="component" value="Unassembled WGS sequence"/>
</dbReference>
<comment type="caution">
    <text evidence="1">The sequence shown here is derived from an EMBL/GenBank/DDBJ whole genome shotgun (WGS) entry which is preliminary data.</text>
</comment>
<organism evidence="1 2">
    <name type="scientific">Allokutzneria oryzae</name>
    <dbReference type="NCBI Taxonomy" id="1378989"/>
    <lineage>
        <taxon>Bacteria</taxon>
        <taxon>Bacillati</taxon>
        <taxon>Actinomycetota</taxon>
        <taxon>Actinomycetes</taxon>
        <taxon>Pseudonocardiales</taxon>
        <taxon>Pseudonocardiaceae</taxon>
        <taxon>Allokutzneria</taxon>
    </lineage>
</organism>
<proteinExistence type="predicted"/>
<gene>
    <name evidence="1" type="ORF">ACFFQA_24230</name>
</gene>
<keyword evidence="2" id="KW-1185">Reference proteome</keyword>
<evidence type="ECO:0000313" key="1">
    <source>
        <dbReference type="EMBL" id="MFB9907054.1"/>
    </source>
</evidence>
<evidence type="ECO:0000313" key="2">
    <source>
        <dbReference type="Proteomes" id="UP001589693"/>
    </source>
</evidence>
<dbReference type="RefSeq" id="WP_377856492.1">
    <property type="nucleotide sequence ID" value="NZ_JBHLZU010000019.1"/>
</dbReference>
<dbReference type="EMBL" id="JBHLZU010000019">
    <property type="protein sequence ID" value="MFB9907054.1"/>
    <property type="molecule type" value="Genomic_DNA"/>
</dbReference>
<reference evidence="1 2" key="1">
    <citation type="submission" date="2024-09" db="EMBL/GenBank/DDBJ databases">
        <authorList>
            <person name="Sun Q."/>
            <person name="Mori K."/>
        </authorList>
    </citation>
    <scope>NUCLEOTIDE SEQUENCE [LARGE SCALE GENOMIC DNA]</scope>
    <source>
        <strain evidence="1 2">TBRC 7907</strain>
    </source>
</reference>
<sequence length="48" mass="5253">MLAVLYAVAQRVDEHPVLAVTLRFPVVRPVDPDWVALESIGVAGFYGD</sequence>
<name>A0ABV6A461_9PSEU</name>
<accession>A0ABV6A461</accession>
<protein>
    <submittedName>
        <fullName evidence="1">Uncharacterized protein</fullName>
    </submittedName>
</protein>